<comment type="caution">
    <text evidence="1">The sequence shown here is derived from an EMBL/GenBank/DDBJ whole genome shotgun (WGS) entry which is preliminary data.</text>
</comment>
<name>A0A6L2LKR6_TANCI</name>
<organism evidence="1">
    <name type="scientific">Tanacetum cinerariifolium</name>
    <name type="common">Dalmatian daisy</name>
    <name type="synonym">Chrysanthemum cinerariifolium</name>
    <dbReference type="NCBI Taxonomy" id="118510"/>
    <lineage>
        <taxon>Eukaryota</taxon>
        <taxon>Viridiplantae</taxon>
        <taxon>Streptophyta</taxon>
        <taxon>Embryophyta</taxon>
        <taxon>Tracheophyta</taxon>
        <taxon>Spermatophyta</taxon>
        <taxon>Magnoliopsida</taxon>
        <taxon>eudicotyledons</taxon>
        <taxon>Gunneridae</taxon>
        <taxon>Pentapetalae</taxon>
        <taxon>asterids</taxon>
        <taxon>campanulids</taxon>
        <taxon>Asterales</taxon>
        <taxon>Asteraceae</taxon>
        <taxon>Asteroideae</taxon>
        <taxon>Anthemideae</taxon>
        <taxon>Anthemidinae</taxon>
        <taxon>Tanacetum</taxon>
    </lineage>
</organism>
<proteinExistence type="predicted"/>
<protein>
    <recommendedName>
        <fullName evidence="2">Reverse transcriptase domain-containing protein</fullName>
    </recommendedName>
</protein>
<dbReference type="EMBL" id="BKCJ010004643">
    <property type="protein sequence ID" value="GEU62258.1"/>
    <property type="molecule type" value="Genomic_DNA"/>
</dbReference>
<evidence type="ECO:0008006" key="2">
    <source>
        <dbReference type="Google" id="ProtNLM"/>
    </source>
</evidence>
<evidence type="ECO:0000313" key="1">
    <source>
        <dbReference type="EMBL" id="GEU62258.1"/>
    </source>
</evidence>
<gene>
    <name evidence="1" type="ORF">Tci_034236</name>
</gene>
<sequence length="182" mass="20525">MPLIDLVIIKELVSMRQVNMIPLVGFSVEHLKPLGEVPLEITIREGALARTKPLTSSLLGTVYLIYSAGRVEDACKKFKESSPEPPKKLLRANTDVFAWTCSNMKGAPRTLMIDGKPFHTKHNLNEYKHINHIKQKRRGLALKSNVATCREVDELTQAKILREVKYQTYVANPIMVKKSNSS</sequence>
<dbReference type="AlphaFoldDB" id="A0A6L2LKR6"/>
<reference evidence="1" key="1">
    <citation type="journal article" date="2019" name="Sci. Rep.">
        <title>Draft genome of Tanacetum cinerariifolium, the natural source of mosquito coil.</title>
        <authorList>
            <person name="Yamashiro T."/>
            <person name="Shiraishi A."/>
            <person name="Satake H."/>
            <person name="Nakayama K."/>
        </authorList>
    </citation>
    <scope>NUCLEOTIDE SEQUENCE</scope>
</reference>
<accession>A0A6L2LKR6</accession>